<dbReference type="PANTHER" id="PTHR14969">
    <property type="entry name" value="SPHINGOSINE-1-PHOSPHATE PHOSPHOHYDROLASE"/>
    <property type="match status" value="1"/>
</dbReference>
<keyword evidence="4" id="KW-1185">Reference proteome</keyword>
<dbReference type="OrthoDB" id="9773582at2"/>
<protein>
    <submittedName>
        <fullName evidence="3">Phosphatase PAP2 family protein</fullName>
    </submittedName>
</protein>
<dbReference type="Gene3D" id="1.20.144.10">
    <property type="entry name" value="Phosphatidic acid phosphatase type 2/haloperoxidase"/>
    <property type="match status" value="1"/>
</dbReference>
<feature type="transmembrane region" description="Helical" evidence="1">
    <location>
        <begin position="74"/>
        <end position="92"/>
    </location>
</feature>
<dbReference type="InterPro" id="IPR036938">
    <property type="entry name" value="PAP2/HPO_sf"/>
</dbReference>
<dbReference type="InterPro" id="IPR000326">
    <property type="entry name" value="PAP2/HPO"/>
</dbReference>
<dbReference type="EMBL" id="VOSC01000007">
    <property type="protein sequence ID" value="TXE13966.1"/>
    <property type="molecule type" value="Genomic_DNA"/>
</dbReference>
<dbReference type="CDD" id="cd01610">
    <property type="entry name" value="PAP2_like"/>
    <property type="match status" value="1"/>
</dbReference>
<dbReference type="RefSeq" id="WP_147131092.1">
    <property type="nucleotide sequence ID" value="NZ_VOSC01000007.1"/>
</dbReference>
<feature type="transmembrane region" description="Helical" evidence="1">
    <location>
        <begin position="176"/>
        <end position="198"/>
    </location>
</feature>
<reference evidence="4" key="1">
    <citation type="submission" date="2019-08" db="EMBL/GenBank/DDBJ databases">
        <title>Seonamhaeicola sediminis sp. nov., isolated from marine sediment.</title>
        <authorList>
            <person name="Cao W.R."/>
        </authorList>
    </citation>
    <scope>NUCLEOTIDE SEQUENCE [LARGE SCALE GENOMIC DNA]</scope>
    <source>
        <strain evidence="4">Gy8</strain>
    </source>
</reference>
<name>A0A5C7AYR3_9FLAO</name>
<evidence type="ECO:0000259" key="2">
    <source>
        <dbReference type="SMART" id="SM00014"/>
    </source>
</evidence>
<dbReference type="Pfam" id="PF01569">
    <property type="entry name" value="PAP2"/>
    <property type="match status" value="1"/>
</dbReference>
<keyword evidence="1" id="KW-1133">Transmembrane helix</keyword>
<dbReference type="SMART" id="SM00014">
    <property type="entry name" value="acidPPc"/>
    <property type="match status" value="1"/>
</dbReference>
<evidence type="ECO:0000313" key="3">
    <source>
        <dbReference type="EMBL" id="TXE13966.1"/>
    </source>
</evidence>
<evidence type="ECO:0000256" key="1">
    <source>
        <dbReference type="SAM" id="Phobius"/>
    </source>
</evidence>
<feature type="transmembrane region" description="Helical" evidence="1">
    <location>
        <begin position="138"/>
        <end position="164"/>
    </location>
</feature>
<sequence length="230" mass="26636">MLHKRLFNVLLVFFCFLFLITPLLLLEKGTVLLFINKNHSFFLDGVFKILSSIGNGFSIVFIGVLLLLFFKVKYAFQFIFSFLIQLFIVLMFKEVLLHGSFRPFKYFGSNEGAVILNLVEGVKIYNFGSFPSGHTATIFFITTFLALCINNSIITFLLILLSFLVGMSRIYLVQHFFIDVYFGSIFGVLSSVIAFMIINSYKIPWYNRFIFPNVFDVFARTERLTTPKFR</sequence>
<feature type="domain" description="Phosphatidic acid phosphatase type 2/haloperoxidase" evidence="2">
    <location>
        <begin position="70"/>
        <end position="195"/>
    </location>
</feature>
<dbReference type="SUPFAM" id="SSF48317">
    <property type="entry name" value="Acid phosphatase/Vanadium-dependent haloperoxidase"/>
    <property type="match status" value="1"/>
</dbReference>
<dbReference type="Proteomes" id="UP000321790">
    <property type="component" value="Unassembled WGS sequence"/>
</dbReference>
<keyword evidence="1" id="KW-0472">Membrane</keyword>
<dbReference type="PANTHER" id="PTHR14969:SF13">
    <property type="entry name" value="AT30094P"/>
    <property type="match status" value="1"/>
</dbReference>
<comment type="caution">
    <text evidence="3">The sequence shown here is derived from an EMBL/GenBank/DDBJ whole genome shotgun (WGS) entry which is preliminary data.</text>
</comment>
<proteinExistence type="predicted"/>
<accession>A0A5C7AYR3</accession>
<gene>
    <name evidence="3" type="ORF">FUA26_02495</name>
</gene>
<dbReference type="GO" id="GO:0042392">
    <property type="term" value="F:sphingosine-1-phosphate phosphatase activity"/>
    <property type="evidence" value="ECO:0007669"/>
    <property type="project" value="TreeGrafter"/>
</dbReference>
<organism evidence="3 4">
    <name type="scientific">Seonamhaeicola algicola</name>
    <dbReference type="NCBI Taxonomy" id="1719036"/>
    <lineage>
        <taxon>Bacteria</taxon>
        <taxon>Pseudomonadati</taxon>
        <taxon>Bacteroidota</taxon>
        <taxon>Flavobacteriia</taxon>
        <taxon>Flavobacteriales</taxon>
        <taxon>Flavobacteriaceae</taxon>
    </lineage>
</organism>
<evidence type="ECO:0000313" key="4">
    <source>
        <dbReference type="Proteomes" id="UP000321790"/>
    </source>
</evidence>
<feature type="transmembrane region" description="Helical" evidence="1">
    <location>
        <begin position="7"/>
        <end position="26"/>
    </location>
</feature>
<keyword evidence="1" id="KW-0812">Transmembrane</keyword>
<dbReference type="AlphaFoldDB" id="A0A5C7AYR3"/>
<feature type="transmembrane region" description="Helical" evidence="1">
    <location>
        <begin position="46"/>
        <end position="69"/>
    </location>
</feature>